<dbReference type="GO" id="GO:0006952">
    <property type="term" value="P:defense response"/>
    <property type="evidence" value="ECO:0007669"/>
    <property type="project" value="InterPro"/>
</dbReference>
<dbReference type="Gramene" id="Al_scaffold_0786_1">
    <property type="protein sequence ID" value="Al_scaffold_0786_1"/>
    <property type="gene ID" value="Al_scaffold_0786_1"/>
</dbReference>
<evidence type="ECO:0000313" key="2">
    <source>
        <dbReference type="EMBL" id="EFH38535.1"/>
    </source>
</evidence>
<dbReference type="STRING" id="81972.D7MY47"/>
<gene>
    <name evidence="2" type="ORF">ARALYDRAFT_655911</name>
</gene>
<dbReference type="KEGG" id="aly:9298354"/>
<dbReference type="FunFam" id="1.10.8.430:FF:000002">
    <property type="entry name" value="Disease resistance protein (TIR-NBS-LRR class)"/>
    <property type="match status" value="1"/>
</dbReference>
<proteinExistence type="predicted"/>
<dbReference type="AlphaFoldDB" id="D7MY47"/>
<keyword evidence="3" id="KW-1185">Reference proteome</keyword>
<organism evidence="3">
    <name type="scientific">Arabidopsis lyrata subsp. lyrata</name>
    <name type="common">Lyre-leaved rock-cress</name>
    <dbReference type="NCBI Taxonomy" id="81972"/>
    <lineage>
        <taxon>Eukaryota</taxon>
        <taxon>Viridiplantae</taxon>
        <taxon>Streptophyta</taxon>
        <taxon>Embryophyta</taxon>
        <taxon>Tracheophyta</taxon>
        <taxon>Spermatophyta</taxon>
        <taxon>Magnoliopsida</taxon>
        <taxon>eudicotyledons</taxon>
        <taxon>Gunneridae</taxon>
        <taxon>Pentapetalae</taxon>
        <taxon>rosids</taxon>
        <taxon>malvids</taxon>
        <taxon>Brassicales</taxon>
        <taxon>Brassicaceae</taxon>
        <taxon>Camelineae</taxon>
        <taxon>Arabidopsis</taxon>
    </lineage>
</organism>
<protein>
    <submittedName>
        <fullName evidence="2">Predicted protein</fullName>
    </submittedName>
</protein>
<dbReference type="Gene3D" id="3.40.50.300">
    <property type="entry name" value="P-loop containing nucleotide triphosphate hydrolases"/>
    <property type="match status" value="1"/>
</dbReference>
<accession>D7MY47</accession>
<feature type="non-terminal residue" evidence="2">
    <location>
        <position position="1"/>
    </location>
</feature>
<dbReference type="PANTHER" id="PTHR11017">
    <property type="entry name" value="LEUCINE-RICH REPEAT-CONTAINING PROTEIN"/>
    <property type="match status" value="1"/>
</dbReference>
<feature type="non-terminal residue" evidence="2">
    <location>
        <position position="197"/>
    </location>
</feature>
<name>D7MY47_ARALL</name>
<evidence type="ECO:0000313" key="3">
    <source>
        <dbReference type="Proteomes" id="UP000008694"/>
    </source>
</evidence>
<dbReference type="InterPro" id="IPR002182">
    <property type="entry name" value="NB-ARC"/>
</dbReference>
<dbReference type="GO" id="GO:0043531">
    <property type="term" value="F:ADP binding"/>
    <property type="evidence" value="ECO:0007669"/>
    <property type="project" value="InterPro"/>
</dbReference>
<dbReference type="Proteomes" id="UP000008694">
    <property type="component" value="Unassembled WGS sequence"/>
</dbReference>
<dbReference type="PANTHER" id="PTHR11017:SF411">
    <property type="entry name" value="ADP-RIBOSYL CYCLASE_CYCLIC ADP-RIBOSE HYDROLASE-RELATED"/>
    <property type="match status" value="1"/>
</dbReference>
<dbReference type="InterPro" id="IPR044974">
    <property type="entry name" value="Disease_R_plants"/>
</dbReference>
<dbReference type="HOGENOM" id="CLU_119835_0_0_1"/>
<dbReference type="PRINTS" id="PR00364">
    <property type="entry name" value="DISEASERSIST"/>
</dbReference>
<dbReference type="OrthoDB" id="1110960at2759"/>
<dbReference type="Pfam" id="PF00931">
    <property type="entry name" value="NB-ARC"/>
    <property type="match status" value="1"/>
</dbReference>
<dbReference type="InterPro" id="IPR042197">
    <property type="entry name" value="Apaf_helical"/>
</dbReference>
<feature type="domain" description="NB-ARC" evidence="1">
    <location>
        <begin position="36"/>
        <end position="137"/>
    </location>
</feature>
<sequence>FLFEQYSNSFQLRAIMVNIKESYRQLGLDEKSAQLKLQSHMLSEMLNQKDIMVPNLGVAQERLKDKEIFLVLDDVDRLEQLDALAKETRWFGPRSRIIITTQDLRVLEAHGINHIYKVDFPSTHEAFQMVCIYAFGQKNPEYDFTELVWEVANLASQLPLGLKVMGSHFKRKSKQEWKNALPSLKNRLHADIVSVLK</sequence>
<evidence type="ECO:0000259" key="1">
    <source>
        <dbReference type="Pfam" id="PF00931"/>
    </source>
</evidence>
<dbReference type="EMBL" id="GL349216">
    <property type="protein sequence ID" value="EFH38535.1"/>
    <property type="molecule type" value="Genomic_DNA"/>
</dbReference>
<dbReference type="SUPFAM" id="SSF52540">
    <property type="entry name" value="P-loop containing nucleoside triphosphate hydrolases"/>
    <property type="match status" value="1"/>
</dbReference>
<dbReference type="InterPro" id="IPR027417">
    <property type="entry name" value="P-loop_NTPase"/>
</dbReference>
<dbReference type="Gene3D" id="1.10.8.430">
    <property type="entry name" value="Helical domain of apoptotic protease-activating factors"/>
    <property type="match status" value="1"/>
</dbReference>
<reference evidence="3" key="1">
    <citation type="journal article" date="2011" name="Nat. Genet.">
        <title>The Arabidopsis lyrata genome sequence and the basis of rapid genome size change.</title>
        <authorList>
            <person name="Hu T.T."/>
            <person name="Pattyn P."/>
            <person name="Bakker E.G."/>
            <person name="Cao J."/>
            <person name="Cheng J.-F."/>
            <person name="Clark R.M."/>
            <person name="Fahlgren N."/>
            <person name="Fawcett J.A."/>
            <person name="Grimwood J."/>
            <person name="Gundlach H."/>
            <person name="Haberer G."/>
            <person name="Hollister J.D."/>
            <person name="Ossowski S."/>
            <person name="Ottilar R.P."/>
            <person name="Salamov A.A."/>
            <person name="Schneeberger K."/>
            <person name="Spannagl M."/>
            <person name="Wang X."/>
            <person name="Yang L."/>
            <person name="Nasrallah M.E."/>
            <person name="Bergelson J."/>
            <person name="Carrington J.C."/>
            <person name="Gaut B.S."/>
            <person name="Schmutz J."/>
            <person name="Mayer K.F.X."/>
            <person name="Van de Peer Y."/>
            <person name="Grigoriev I.V."/>
            <person name="Nordborg M."/>
            <person name="Weigel D."/>
            <person name="Guo Y.-L."/>
        </authorList>
    </citation>
    <scope>NUCLEOTIDE SEQUENCE [LARGE SCALE GENOMIC DNA]</scope>
    <source>
        <strain evidence="3">cv. MN47</strain>
    </source>
</reference>